<dbReference type="SUPFAM" id="SSF160631">
    <property type="entry name" value="SMI1/KNR4-like"/>
    <property type="match status" value="1"/>
</dbReference>
<evidence type="ECO:0000313" key="2">
    <source>
        <dbReference type="EMBL" id="QNN58982.1"/>
    </source>
</evidence>
<dbReference type="Proteomes" id="UP000515811">
    <property type="component" value="Chromosome"/>
</dbReference>
<dbReference type="InterPro" id="IPR018958">
    <property type="entry name" value="Knr4/Smi1-like_dom"/>
</dbReference>
<keyword evidence="3" id="KW-1185">Reference proteome</keyword>
<proteinExistence type="predicted"/>
<protein>
    <submittedName>
        <fullName evidence="2">SMI1/KNR4 family protein</fullName>
    </submittedName>
</protein>
<dbReference type="SMART" id="SM00860">
    <property type="entry name" value="SMI1_KNR4"/>
    <property type="match status" value="1"/>
</dbReference>
<dbReference type="AlphaFoldDB" id="A0A7G9RTQ7"/>
<dbReference type="Gene3D" id="3.40.1580.10">
    <property type="entry name" value="SMI1/KNR4-like"/>
    <property type="match status" value="1"/>
</dbReference>
<accession>A0A7G9RTQ7</accession>
<evidence type="ECO:0000259" key="1">
    <source>
        <dbReference type="SMART" id="SM00860"/>
    </source>
</evidence>
<feature type="domain" description="Knr4/Smi1-like" evidence="1">
    <location>
        <begin position="49"/>
        <end position="173"/>
    </location>
</feature>
<sequence>MMGVENEDLPPLCWPDLPDASARSNWYRLVIAAYADSWEGHPSAPRIAPAPEASIAECEARIGCELPEGLARYHREFGALGLSETLCSVSPEGSEPIQPLIDAYPGLAERELSEEEQALAEQMVAFSDYLGNGNMFCFHRETKAVWYFDHDADPALTLFSAHVPDYLDALMLKMLAEVHDEEEKGEALLVEKFGKALVRKWMY</sequence>
<dbReference type="InterPro" id="IPR037883">
    <property type="entry name" value="Knr4/Smi1-like_sf"/>
</dbReference>
<dbReference type="KEGG" id="drg:H9K76_09385"/>
<organism evidence="2 3">
    <name type="scientific">Diaphorobacter ruginosibacter</name>
    <dbReference type="NCBI Taxonomy" id="1715720"/>
    <lineage>
        <taxon>Bacteria</taxon>
        <taxon>Pseudomonadati</taxon>
        <taxon>Pseudomonadota</taxon>
        <taxon>Betaproteobacteria</taxon>
        <taxon>Burkholderiales</taxon>
        <taxon>Comamonadaceae</taxon>
        <taxon>Diaphorobacter</taxon>
    </lineage>
</organism>
<dbReference type="Pfam" id="PF09346">
    <property type="entry name" value="SMI1_KNR4"/>
    <property type="match status" value="1"/>
</dbReference>
<reference evidence="2 3" key="1">
    <citation type="submission" date="2020-08" db="EMBL/GenBank/DDBJ databases">
        <title>Genome sequence of Diaphorobacter ruginosibacter DSM 27467T.</title>
        <authorList>
            <person name="Hyun D.-W."/>
            <person name="Bae J.-W."/>
        </authorList>
    </citation>
    <scope>NUCLEOTIDE SEQUENCE [LARGE SCALE GENOMIC DNA]</scope>
    <source>
        <strain evidence="2 3">DSM 27467</strain>
    </source>
</reference>
<dbReference type="EMBL" id="CP060714">
    <property type="protein sequence ID" value="QNN58982.1"/>
    <property type="molecule type" value="Genomic_DNA"/>
</dbReference>
<name>A0A7G9RTQ7_9BURK</name>
<evidence type="ECO:0000313" key="3">
    <source>
        <dbReference type="Proteomes" id="UP000515811"/>
    </source>
</evidence>
<gene>
    <name evidence="2" type="ORF">H9K76_09385</name>
</gene>